<protein>
    <submittedName>
        <fullName evidence="2">Uncharacterized protein</fullName>
    </submittedName>
</protein>
<gene>
    <name evidence="2" type="ORF">BCR39DRAFT_586472</name>
</gene>
<proteinExistence type="predicted"/>
<evidence type="ECO:0000256" key="1">
    <source>
        <dbReference type="SAM" id="MobiDB-lite"/>
    </source>
</evidence>
<evidence type="ECO:0000313" key="3">
    <source>
        <dbReference type="Proteomes" id="UP000193986"/>
    </source>
</evidence>
<name>A0A1Y2BEZ0_9TREE</name>
<dbReference type="AlphaFoldDB" id="A0A1Y2BEZ0"/>
<keyword evidence="3" id="KW-1185">Reference proteome</keyword>
<evidence type="ECO:0000313" key="2">
    <source>
        <dbReference type="EMBL" id="ORY33402.1"/>
    </source>
</evidence>
<accession>A0A1Y2BEZ0</accession>
<dbReference type="OrthoDB" id="2595407at2759"/>
<sequence length="226" mass="24538">MASSSSSVSSPSVAQVTLIQLLSLPAHLHPVSPALSALHLARVRLLVSVPSSAVSDWTCYHCGALRDGVGAGKRRRKIDVIRKEKGKRIECTNCGMTFKRIKPDRNTLDTFPPARRTRRQNLSVAKDITIDSPPQEVRPRKEAPTLLSTPSLSYIPAESPNPPTYPQPDRLSPQPQKAAGSMKKKKKSGLAKLLAENKERQEAQLGSKGMWGETGWATTGESGNAL</sequence>
<feature type="compositionally biased region" description="Polar residues" evidence="1">
    <location>
        <begin position="216"/>
        <end position="226"/>
    </location>
</feature>
<dbReference type="EMBL" id="MCFC01000006">
    <property type="protein sequence ID" value="ORY33402.1"/>
    <property type="molecule type" value="Genomic_DNA"/>
</dbReference>
<organism evidence="2 3">
    <name type="scientific">Naematelia encephala</name>
    <dbReference type="NCBI Taxonomy" id="71784"/>
    <lineage>
        <taxon>Eukaryota</taxon>
        <taxon>Fungi</taxon>
        <taxon>Dikarya</taxon>
        <taxon>Basidiomycota</taxon>
        <taxon>Agaricomycotina</taxon>
        <taxon>Tremellomycetes</taxon>
        <taxon>Tremellales</taxon>
        <taxon>Naemateliaceae</taxon>
        <taxon>Naematelia</taxon>
    </lineage>
</organism>
<dbReference type="InParanoid" id="A0A1Y2BEZ0"/>
<comment type="caution">
    <text evidence="2">The sequence shown here is derived from an EMBL/GenBank/DDBJ whole genome shotgun (WGS) entry which is preliminary data.</text>
</comment>
<reference evidence="2 3" key="1">
    <citation type="submission" date="2016-07" db="EMBL/GenBank/DDBJ databases">
        <title>Pervasive Adenine N6-methylation of Active Genes in Fungi.</title>
        <authorList>
            <consortium name="DOE Joint Genome Institute"/>
            <person name="Mondo S.J."/>
            <person name="Dannebaum R.O."/>
            <person name="Kuo R.C."/>
            <person name="Labutti K."/>
            <person name="Haridas S."/>
            <person name="Kuo A."/>
            <person name="Salamov A."/>
            <person name="Ahrendt S.R."/>
            <person name="Lipzen A."/>
            <person name="Sullivan W."/>
            <person name="Andreopoulos W.B."/>
            <person name="Clum A."/>
            <person name="Lindquist E."/>
            <person name="Daum C."/>
            <person name="Ramamoorthy G.K."/>
            <person name="Gryganskyi A."/>
            <person name="Culley D."/>
            <person name="Magnuson J.K."/>
            <person name="James T.Y."/>
            <person name="O'Malley M.A."/>
            <person name="Stajich J.E."/>
            <person name="Spatafora J.W."/>
            <person name="Visel A."/>
            <person name="Grigoriev I.V."/>
        </authorList>
    </citation>
    <scope>NUCLEOTIDE SEQUENCE [LARGE SCALE GENOMIC DNA]</scope>
    <source>
        <strain evidence="2 3">68-887.2</strain>
    </source>
</reference>
<feature type="region of interest" description="Disordered" evidence="1">
    <location>
        <begin position="105"/>
        <end position="226"/>
    </location>
</feature>
<dbReference type="Proteomes" id="UP000193986">
    <property type="component" value="Unassembled WGS sequence"/>
</dbReference>